<feature type="region of interest" description="Disordered" evidence="1">
    <location>
        <begin position="1"/>
        <end position="27"/>
    </location>
</feature>
<dbReference type="Proteomes" id="UP000654108">
    <property type="component" value="Unassembled WGS sequence"/>
</dbReference>
<feature type="transmembrane region" description="Helical" evidence="2">
    <location>
        <begin position="34"/>
        <end position="57"/>
    </location>
</feature>
<dbReference type="AlphaFoldDB" id="A0A927IUN3"/>
<keyword evidence="2" id="KW-0472">Membrane</keyword>
<dbReference type="RefSeq" id="WP_191777761.1">
    <property type="nucleotide sequence ID" value="NZ_JACYFU010000005.1"/>
</dbReference>
<evidence type="ECO:0000256" key="2">
    <source>
        <dbReference type="SAM" id="Phobius"/>
    </source>
</evidence>
<evidence type="ECO:0000313" key="4">
    <source>
        <dbReference type="Proteomes" id="UP000654108"/>
    </source>
</evidence>
<keyword evidence="4" id="KW-1185">Reference proteome</keyword>
<dbReference type="EMBL" id="JACYFU010000005">
    <property type="protein sequence ID" value="MBD8067038.1"/>
    <property type="molecule type" value="Genomic_DNA"/>
</dbReference>
<organism evidence="3 4">
    <name type="scientific">Devosia oryzisoli</name>
    <dbReference type="NCBI Taxonomy" id="2774138"/>
    <lineage>
        <taxon>Bacteria</taxon>
        <taxon>Pseudomonadati</taxon>
        <taxon>Pseudomonadota</taxon>
        <taxon>Alphaproteobacteria</taxon>
        <taxon>Hyphomicrobiales</taxon>
        <taxon>Devosiaceae</taxon>
        <taxon>Devosia</taxon>
    </lineage>
</organism>
<keyword evidence="2" id="KW-0812">Transmembrane</keyword>
<sequence length="214" mass="21883">MEQPPLAPEAPPVESPNRWSDTAPARTARRPGSAAVIAIASSVIALAALAATVWTYADSRREIVRLATEVAQLRISLDLYAKRSAAPVADSSGDTTQLDDLSNRIAILEQAWRDGAGTSAPMPSATANSGAQPGAECLPSGMRILVAAGDRYPVCGHQAEVQVSGVDNGYITLSDGTAIPSGGTMALGNSGCMIGVTSGGDEGVTGYAEIRVTC</sequence>
<gene>
    <name evidence="3" type="ORF">IC608_16330</name>
</gene>
<comment type="caution">
    <text evidence="3">The sequence shown here is derived from an EMBL/GenBank/DDBJ whole genome shotgun (WGS) entry which is preliminary data.</text>
</comment>
<name>A0A927IUN3_9HYPH</name>
<feature type="compositionally biased region" description="Pro residues" evidence="1">
    <location>
        <begin position="1"/>
        <end position="14"/>
    </location>
</feature>
<evidence type="ECO:0000256" key="1">
    <source>
        <dbReference type="SAM" id="MobiDB-lite"/>
    </source>
</evidence>
<accession>A0A927IUN3</accession>
<keyword evidence="2" id="KW-1133">Transmembrane helix</keyword>
<reference evidence="3" key="1">
    <citation type="submission" date="2020-09" db="EMBL/GenBank/DDBJ databases">
        <title>Genome seq and assembly of Devosia sp.</title>
        <authorList>
            <person name="Chhetri G."/>
        </authorList>
    </citation>
    <scope>NUCLEOTIDE SEQUENCE</scope>
    <source>
        <strain evidence="3">PTR5</strain>
    </source>
</reference>
<protein>
    <submittedName>
        <fullName evidence="3">Uncharacterized protein</fullName>
    </submittedName>
</protein>
<evidence type="ECO:0000313" key="3">
    <source>
        <dbReference type="EMBL" id="MBD8067038.1"/>
    </source>
</evidence>
<proteinExistence type="predicted"/>